<accession>A0A1J5TFM5</accession>
<reference evidence="5" key="1">
    <citation type="submission" date="2016-10" db="EMBL/GenBank/DDBJ databases">
        <title>Sequence of Gallionella enrichment culture.</title>
        <authorList>
            <person name="Poehlein A."/>
            <person name="Muehling M."/>
            <person name="Daniel R."/>
        </authorList>
    </citation>
    <scope>NUCLEOTIDE SEQUENCE</scope>
</reference>
<dbReference type="GO" id="GO:0003677">
    <property type="term" value="F:DNA binding"/>
    <property type="evidence" value="ECO:0007669"/>
    <property type="project" value="UniProtKB-KW"/>
</dbReference>
<dbReference type="InterPro" id="IPR052021">
    <property type="entry name" value="Type-I_RS_S_subunit"/>
</dbReference>
<organism evidence="5">
    <name type="scientific">mine drainage metagenome</name>
    <dbReference type="NCBI Taxonomy" id="410659"/>
    <lineage>
        <taxon>unclassified sequences</taxon>
        <taxon>metagenomes</taxon>
        <taxon>ecological metagenomes</taxon>
    </lineage>
</organism>
<comment type="similarity">
    <text evidence="1">Belongs to the type-I restriction system S methylase family.</text>
</comment>
<dbReference type="PANTHER" id="PTHR30408">
    <property type="entry name" value="TYPE-1 RESTRICTION ENZYME ECOKI SPECIFICITY PROTEIN"/>
    <property type="match status" value="1"/>
</dbReference>
<dbReference type="AlphaFoldDB" id="A0A1J5TFM5"/>
<evidence type="ECO:0000256" key="1">
    <source>
        <dbReference type="ARBA" id="ARBA00010923"/>
    </source>
</evidence>
<keyword evidence="3" id="KW-0238">DNA-binding</keyword>
<feature type="domain" description="Type I restriction modification DNA specificity" evidence="4">
    <location>
        <begin position="195"/>
        <end position="364"/>
    </location>
</feature>
<comment type="caution">
    <text evidence="5">The sequence shown here is derived from an EMBL/GenBank/DDBJ whole genome shotgun (WGS) entry which is preliminary data.</text>
</comment>
<dbReference type="InterPro" id="IPR044946">
    <property type="entry name" value="Restrct_endonuc_typeI_TRD_sf"/>
</dbReference>
<dbReference type="InterPro" id="IPR000055">
    <property type="entry name" value="Restrct_endonuc_typeI_TRD"/>
</dbReference>
<evidence type="ECO:0000259" key="4">
    <source>
        <dbReference type="Pfam" id="PF01420"/>
    </source>
</evidence>
<protein>
    <submittedName>
        <fullName evidence="5">Type I restriction modification DNA specificity domain protein</fullName>
    </submittedName>
</protein>
<dbReference type="GO" id="GO:0009307">
    <property type="term" value="P:DNA restriction-modification system"/>
    <property type="evidence" value="ECO:0007669"/>
    <property type="project" value="UniProtKB-KW"/>
</dbReference>
<dbReference type="EMBL" id="MLJW01000017">
    <property type="protein sequence ID" value="OIR12516.1"/>
    <property type="molecule type" value="Genomic_DNA"/>
</dbReference>
<gene>
    <name evidence="5" type="ORF">GALL_62150</name>
</gene>
<dbReference type="Gene3D" id="3.90.220.20">
    <property type="entry name" value="DNA methylase specificity domains"/>
    <property type="match status" value="2"/>
</dbReference>
<dbReference type="CDD" id="cd17288">
    <property type="entry name" value="RMtype1_S_LlaAI06ORF1089P_TRD1-CR1_like"/>
    <property type="match status" value="1"/>
</dbReference>
<proteinExistence type="inferred from homology"/>
<name>A0A1J5TFM5_9ZZZZ</name>
<evidence type="ECO:0000256" key="2">
    <source>
        <dbReference type="ARBA" id="ARBA00022747"/>
    </source>
</evidence>
<dbReference type="Gene3D" id="1.10.287.1120">
    <property type="entry name" value="Bipartite methylase S protein"/>
    <property type="match status" value="2"/>
</dbReference>
<evidence type="ECO:0000313" key="5">
    <source>
        <dbReference type="EMBL" id="OIR12516.1"/>
    </source>
</evidence>
<dbReference type="PANTHER" id="PTHR30408:SF12">
    <property type="entry name" value="TYPE I RESTRICTION ENZYME MJAVIII SPECIFICITY SUBUNIT"/>
    <property type="match status" value="1"/>
</dbReference>
<evidence type="ECO:0000256" key="3">
    <source>
        <dbReference type="ARBA" id="ARBA00023125"/>
    </source>
</evidence>
<sequence length="375" mass="41677">MNVPAISFKDDDGKVFPDWENKTIGSVLSIGSGKDYKHLSKGDIPVYGTGGYMLSVDKYLYDGESVCIGRKGTIDRPTLLNGKFWTVDTLFYTHSFKNCLPKFIYATFQRIDWKNYNEASGVPSLSKSTIEKVEISLPSIDEQTKIANFLTAVDEKISHLTQKHDLLTQYKNGVMQQIFSQELRFKNDDGGDFPEWEENKLGEVSSFFSGGTPLTTNKGFYTGDIPFIKSGEIGANRTAQFISESGLKGSSAKMVLKGDLLYALYGATSGEVAISQVEGAINQAVLCIRSKLNTYFLLSYFLYKKESILQTYLQGGQGNLSAEIIKSLMVPIPSEQEQTKVANFLTAIDDKITATQTQLQAVKQYKQGLLQQMFV</sequence>
<keyword evidence="2" id="KW-0680">Restriction system</keyword>
<dbReference type="Pfam" id="PF01420">
    <property type="entry name" value="Methylase_S"/>
    <property type="match status" value="2"/>
</dbReference>
<feature type="domain" description="Type I restriction modification DNA specificity" evidence="4">
    <location>
        <begin position="18"/>
        <end position="165"/>
    </location>
</feature>
<dbReference type="CDD" id="cd17515">
    <property type="entry name" value="RMtype1_S_MjaORF132P_Sau1132ORF3780P-TRD1-CR1_like"/>
    <property type="match status" value="1"/>
</dbReference>
<dbReference type="SUPFAM" id="SSF116734">
    <property type="entry name" value="DNA methylase specificity domain"/>
    <property type="match status" value="2"/>
</dbReference>